<keyword evidence="3" id="KW-0597">Phosphoprotein</keyword>
<dbReference type="InterPro" id="IPR003594">
    <property type="entry name" value="HATPase_dom"/>
</dbReference>
<dbReference type="PANTHER" id="PTHR43711">
    <property type="entry name" value="TWO-COMPONENT HISTIDINE KINASE"/>
    <property type="match status" value="1"/>
</dbReference>
<dbReference type="SMART" id="SM00388">
    <property type="entry name" value="HisKA"/>
    <property type="match status" value="1"/>
</dbReference>
<dbReference type="SUPFAM" id="SSF47384">
    <property type="entry name" value="Homodimeric domain of signal transducing histidine kinase"/>
    <property type="match status" value="1"/>
</dbReference>
<reference evidence="8" key="1">
    <citation type="submission" date="2018-06" db="EMBL/GenBank/DDBJ databases">
        <authorList>
            <person name="Zhirakovskaya E."/>
        </authorList>
    </citation>
    <scope>NUCLEOTIDE SEQUENCE</scope>
</reference>
<dbReference type="InterPro" id="IPR036097">
    <property type="entry name" value="HisK_dim/P_sf"/>
</dbReference>
<evidence type="ECO:0000256" key="3">
    <source>
        <dbReference type="ARBA" id="ARBA00022553"/>
    </source>
</evidence>
<evidence type="ECO:0000313" key="8">
    <source>
        <dbReference type="EMBL" id="VAW09400.1"/>
    </source>
</evidence>
<dbReference type="InterPro" id="IPR004358">
    <property type="entry name" value="Sig_transdc_His_kin-like_C"/>
</dbReference>
<comment type="catalytic activity">
    <reaction evidence="1">
        <text>ATP + protein L-histidine = ADP + protein N-phospho-L-histidine.</text>
        <dbReference type="EC" id="2.7.13.3"/>
    </reaction>
</comment>
<dbReference type="GO" id="GO:0000155">
    <property type="term" value="F:phosphorelay sensor kinase activity"/>
    <property type="evidence" value="ECO:0007669"/>
    <property type="project" value="InterPro"/>
</dbReference>
<gene>
    <name evidence="8" type="ORF">MNBD_ACTINO02-1824</name>
</gene>
<dbReference type="PROSITE" id="PS50109">
    <property type="entry name" value="HIS_KIN"/>
    <property type="match status" value="1"/>
</dbReference>
<keyword evidence="6" id="KW-0902">Two-component regulatory system</keyword>
<dbReference type="SMART" id="SM00387">
    <property type="entry name" value="HATPase_c"/>
    <property type="match status" value="1"/>
</dbReference>
<accession>A0A3B0SXW7</accession>
<evidence type="ECO:0000256" key="6">
    <source>
        <dbReference type="ARBA" id="ARBA00023012"/>
    </source>
</evidence>
<dbReference type="SUPFAM" id="SSF55781">
    <property type="entry name" value="GAF domain-like"/>
    <property type="match status" value="1"/>
</dbReference>
<evidence type="ECO:0000259" key="7">
    <source>
        <dbReference type="PROSITE" id="PS50109"/>
    </source>
</evidence>
<dbReference type="PANTHER" id="PTHR43711:SF1">
    <property type="entry name" value="HISTIDINE KINASE 1"/>
    <property type="match status" value="1"/>
</dbReference>
<dbReference type="InterPro" id="IPR036890">
    <property type="entry name" value="HATPase_C_sf"/>
</dbReference>
<evidence type="ECO:0000256" key="1">
    <source>
        <dbReference type="ARBA" id="ARBA00000085"/>
    </source>
</evidence>
<dbReference type="InterPro" id="IPR050736">
    <property type="entry name" value="Sensor_HK_Regulatory"/>
</dbReference>
<dbReference type="Pfam" id="PF00512">
    <property type="entry name" value="HisKA"/>
    <property type="match status" value="1"/>
</dbReference>
<dbReference type="InterPro" id="IPR003661">
    <property type="entry name" value="HisK_dim/P_dom"/>
</dbReference>
<organism evidence="8">
    <name type="scientific">hydrothermal vent metagenome</name>
    <dbReference type="NCBI Taxonomy" id="652676"/>
    <lineage>
        <taxon>unclassified sequences</taxon>
        <taxon>metagenomes</taxon>
        <taxon>ecological metagenomes</taxon>
    </lineage>
</organism>
<dbReference type="SUPFAM" id="SSF55874">
    <property type="entry name" value="ATPase domain of HSP90 chaperone/DNA topoisomerase II/histidine kinase"/>
    <property type="match status" value="1"/>
</dbReference>
<dbReference type="EC" id="2.7.13.3" evidence="2"/>
<feature type="domain" description="Histidine kinase" evidence="7">
    <location>
        <begin position="318"/>
        <end position="533"/>
    </location>
</feature>
<dbReference type="CDD" id="cd00082">
    <property type="entry name" value="HisKA"/>
    <property type="match status" value="1"/>
</dbReference>
<name>A0A3B0SXW7_9ZZZZ</name>
<dbReference type="InterPro" id="IPR005467">
    <property type="entry name" value="His_kinase_dom"/>
</dbReference>
<keyword evidence="4" id="KW-0808">Transferase</keyword>
<evidence type="ECO:0000256" key="4">
    <source>
        <dbReference type="ARBA" id="ARBA00022679"/>
    </source>
</evidence>
<dbReference type="EMBL" id="UOEK01000572">
    <property type="protein sequence ID" value="VAW09400.1"/>
    <property type="molecule type" value="Genomic_DNA"/>
</dbReference>
<dbReference type="Gene3D" id="3.30.450.40">
    <property type="match status" value="2"/>
</dbReference>
<keyword evidence="5" id="KW-0418">Kinase</keyword>
<dbReference type="Pfam" id="PF02518">
    <property type="entry name" value="HATPase_c"/>
    <property type="match status" value="1"/>
</dbReference>
<dbReference type="Gene3D" id="1.10.287.130">
    <property type="match status" value="1"/>
</dbReference>
<protein>
    <recommendedName>
        <fullName evidence="2">histidine kinase</fullName>
        <ecNumber evidence="2">2.7.13.3</ecNumber>
    </recommendedName>
</protein>
<dbReference type="InterPro" id="IPR029016">
    <property type="entry name" value="GAF-like_dom_sf"/>
</dbReference>
<proteinExistence type="predicted"/>
<dbReference type="FunFam" id="1.10.287.130:FF:000001">
    <property type="entry name" value="Two-component sensor histidine kinase"/>
    <property type="match status" value="1"/>
</dbReference>
<dbReference type="AlphaFoldDB" id="A0A3B0SXW7"/>
<sequence length="533" mass="56975">METLSGRDLASALDFAAQAAVTRDGVDAAHAAFRSLSEIVGADLYLSVYYQAIDRLWLVAQSGYPETLDGIPLGEGVVGRALRTGSTQLVVDVESDEDLIVDVEGIEVEVVVPVDEFVVNFEFTRPVDDIQIEAFEGFAEMVIRRMTSRLESDPRQFSDGHAVVTMAGLNNPVLIAEYSARLAGQGFGLNIVQCVVSVSGDSPVAAVWRQPGSESARIVSTDDVFATLRKFEGLTVGTTATPDDFRWGEYGRLLVVPFMSDGVLIGGVVGGGRNVAVTPASMAHLSMLASQAAVCIARVRHEQEMHKALDARMAFMAAVSHELRTPLTAMLGFADLLGDHDRLSSSDRTEFVNAIRGNAEHLLGLINDLLDVAQAETGTLSLGDLVDCDLDAIVQDSIGYVQPGACERGIDIIYPRAESVVRSHAIRLKQIVINLLSNAIKFTDEGKIHVTVETGSKMTRVVVADSGCGIEPDVLHRLFQPFERGVSASDRAGTGLGLVISRRLAEAMGGSLDLYSDGLGFGTRAVLTVPTAV</sequence>
<evidence type="ECO:0000256" key="2">
    <source>
        <dbReference type="ARBA" id="ARBA00012438"/>
    </source>
</evidence>
<dbReference type="Gene3D" id="3.30.565.10">
    <property type="entry name" value="Histidine kinase-like ATPase, C-terminal domain"/>
    <property type="match status" value="1"/>
</dbReference>
<dbReference type="PRINTS" id="PR00344">
    <property type="entry name" value="BCTRLSENSOR"/>
</dbReference>
<evidence type="ECO:0000256" key="5">
    <source>
        <dbReference type="ARBA" id="ARBA00022777"/>
    </source>
</evidence>